<evidence type="ECO:0000313" key="1">
    <source>
        <dbReference type="EMBL" id="QDO95676.1"/>
    </source>
</evidence>
<proteinExistence type="predicted"/>
<name>A0A516GVZ8_9FLAO</name>
<accession>A0A516GVZ8</accession>
<dbReference type="EMBL" id="CP041637">
    <property type="protein sequence ID" value="QDO95676.1"/>
    <property type="molecule type" value="Genomic_DNA"/>
</dbReference>
<organism evidence="1 2">
    <name type="scientific">Formosa sediminum</name>
    <dbReference type="NCBI Taxonomy" id="2594004"/>
    <lineage>
        <taxon>Bacteria</taxon>
        <taxon>Pseudomonadati</taxon>
        <taxon>Bacteroidota</taxon>
        <taxon>Flavobacteriia</taxon>
        <taxon>Flavobacteriales</taxon>
        <taxon>Flavobacteriaceae</taxon>
        <taxon>Formosa</taxon>
    </lineage>
</organism>
<dbReference type="Gene3D" id="2.40.160.50">
    <property type="entry name" value="membrane protein fhac: a member of the omp85/tpsb transporter family"/>
    <property type="match status" value="1"/>
</dbReference>
<reference evidence="1 2" key="1">
    <citation type="submission" date="2019-07" db="EMBL/GenBank/DDBJ databases">
        <title>Genome sequencing for Formosa sp. PS13.</title>
        <authorList>
            <person name="Park S.-J."/>
        </authorList>
    </citation>
    <scope>NUCLEOTIDE SEQUENCE [LARGE SCALE GENOMIC DNA]</scope>
    <source>
        <strain evidence="1 2">PS13</strain>
    </source>
</reference>
<protein>
    <recommendedName>
        <fullName evidence="3">BamA/TamA family outer membrane protein</fullName>
    </recommendedName>
</protein>
<sequence length="545" mass="63002">MLCQNLILNIYGKTNQETQIIDTIGYQNTHTNFKSILNSIDTLGIKLGKLGYLEHEIKSSKKLNDSTVETLINLNKKFNYIYIRYNLETINEDILNPYTTNTGKHLLKIEFNDLEYTLQSLNAKLAEHGLPFTTLKLEDIKIENDSVIAKLKTSQEEKARHLDIIVIKGYEKFPKKFIKYYSKLKKDNLFNMTNILKQTNQINKLTFANLIRDPEVLFTKDSTTLYIYVEKQKSNNFDGYIGFATNEDTNKLEFSGYVDMLFRNNLNYGETLKLLYRSDESEQKTFNVNIDVPYIFNTPIGTDLELNIFKKDSTFSTVDQSLKLYYQINPAHKIFAGLSSTQSSNLLETTTNSTINDYKSTFYQFEYNFINTAIENTFFPTKSYANIETGFGPRTYENTKENQILINTELYHTFYLNYNNSIFSRLTAGVLHSDSFLENELLYFGGINSIRGFEENSLTANLYSVLNLEYRYQLNSTMYINTITDFSYFENKISLLKEKLISFGVGFALFTNAGLLKLIYANGKTEKQPFSIDNAKIHLSLTTSF</sequence>
<evidence type="ECO:0000313" key="2">
    <source>
        <dbReference type="Proteomes" id="UP000319209"/>
    </source>
</evidence>
<dbReference type="AlphaFoldDB" id="A0A516GVZ8"/>
<dbReference type="OrthoDB" id="9811416at2"/>
<dbReference type="KEGG" id="fop:FNB79_07295"/>
<dbReference type="Proteomes" id="UP000319209">
    <property type="component" value="Chromosome"/>
</dbReference>
<evidence type="ECO:0008006" key="3">
    <source>
        <dbReference type="Google" id="ProtNLM"/>
    </source>
</evidence>
<keyword evidence="2" id="KW-1185">Reference proteome</keyword>
<gene>
    <name evidence="1" type="ORF">FNB79_07295</name>
</gene>